<keyword evidence="2" id="KW-1185">Reference proteome</keyword>
<accession>A0A8S1XAU5</accession>
<dbReference type="Proteomes" id="UP000689195">
    <property type="component" value="Unassembled WGS sequence"/>
</dbReference>
<reference evidence="1" key="1">
    <citation type="submission" date="2021-01" db="EMBL/GenBank/DDBJ databases">
        <authorList>
            <consortium name="Genoscope - CEA"/>
            <person name="William W."/>
        </authorList>
    </citation>
    <scope>NUCLEOTIDE SEQUENCE</scope>
</reference>
<sequence length="101" mass="12756">MFVRRQLKMNSKEKFFQQKNQFHKLKQLMKRFICLKIISFVYYYLSFKKYQFQQKTQISMYFQFSFRIQMIILKNLFIFSQQLLLIENETLIRIFCKDKYS</sequence>
<organism evidence="1 2">
    <name type="scientific">Paramecium pentaurelia</name>
    <dbReference type="NCBI Taxonomy" id="43138"/>
    <lineage>
        <taxon>Eukaryota</taxon>
        <taxon>Sar</taxon>
        <taxon>Alveolata</taxon>
        <taxon>Ciliophora</taxon>
        <taxon>Intramacronucleata</taxon>
        <taxon>Oligohymenophorea</taxon>
        <taxon>Peniculida</taxon>
        <taxon>Parameciidae</taxon>
        <taxon>Paramecium</taxon>
    </lineage>
</organism>
<gene>
    <name evidence="1" type="ORF">PPENT_87.1.T1170023</name>
</gene>
<evidence type="ECO:0000313" key="2">
    <source>
        <dbReference type="Proteomes" id="UP000689195"/>
    </source>
</evidence>
<dbReference type="EMBL" id="CAJJDO010000117">
    <property type="protein sequence ID" value="CAD8197963.1"/>
    <property type="molecule type" value="Genomic_DNA"/>
</dbReference>
<protein>
    <submittedName>
        <fullName evidence="1">Uncharacterized protein</fullName>
    </submittedName>
</protein>
<comment type="caution">
    <text evidence="1">The sequence shown here is derived from an EMBL/GenBank/DDBJ whole genome shotgun (WGS) entry which is preliminary data.</text>
</comment>
<proteinExistence type="predicted"/>
<name>A0A8S1XAU5_9CILI</name>
<dbReference type="AlphaFoldDB" id="A0A8S1XAU5"/>
<evidence type="ECO:0000313" key="1">
    <source>
        <dbReference type="EMBL" id="CAD8197963.1"/>
    </source>
</evidence>